<evidence type="ECO:0000313" key="7">
    <source>
        <dbReference type="EMBL" id="TGZ51408.1"/>
    </source>
</evidence>
<comment type="similarity">
    <text evidence="5">Belongs to the MT-A70-like family.</text>
</comment>
<dbReference type="AlphaFoldDB" id="A0A4S2KTQ3"/>
<comment type="subcellular location">
    <subcellularLocation>
        <location evidence="1">Nucleus</location>
    </subcellularLocation>
</comment>
<feature type="region of interest" description="Disordered" evidence="6">
    <location>
        <begin position="1"/>
        <end position="101"/>
    </location>
</feature>
<evidence type="ECO:0000256" key="3">
    <source>
        <dbReference type="ARBA" id="ARBA00032942"/>
    </source>
</evidence>
<dbReference type="GO" id="GO:0036396">
    <property type="term" value="C:RNA N6-methyladenosine methyltransferase complex"/>
    <property type="evidence" value="ECO:0007669"/>
    <property type="project" value="TreeGrafter"/>
</dbReference>
<dbReference type="SUPFAM" id="SSF53335">
    <property type="entry name" value="S-adenosyl-L-methionine-dependent methyltransferases"/>
    <property type="match status" value="1"/>
</dbReference>
<dbReference type="InterPro" id="IPR007757">
    <property type="entry name" value="MT-A70-like"/>
</dbReference>
<accession>A0A4S2KTQ3</accession>
<dbReference type="InterPro" id="IPR029063">
    <property type="entry name" value="SAM-dependent_MTases_sf"/>
</dbReference>
<dbReference type="EMBL" id="QBLH01001669">
    <property type="protein sequence ID" value="TGZ51408.1"/>
    <property type="molecule type" value="Genomic_DNA"/>
</dbReference>
<feature type="region of interest" description="Disordered" evidence="6">
    <location>
        <begin position="446"/>
        <end position="474"/>
    </location>
</feature>
<evidence type="ECO:0000256" key="1">
    <source>
        <dbReference type="ARBA" id="ARBA00004123"/>
    </source>
</evidence>
<dbReference type="Proteomes" id="UP000310200">
    <property type="component" value="Unassembled WGS sequence"/>
</dbReference>
<dbReference type="InterPro" id="IPR045123">
    <property type="entry name" value="METTL14-like"/>
</dbReference>
<keyword evidence="7" id="KW-0808">Transferase</keyword>
<dbReference type="GO" id="GO:0008168">
    <property type="term" value="F:methyltransferase activity"/>
    <property type="evidence" value="ECO:0007669"/>
    <property type="project" value="UniProtKB-KW"/>
</dbReference>
<sequence>MARNDDVNPIASSPRLASGESRVLAVIRASLPGAGDGDSARRDETRELPGHGLTHDDVNEDANDAAGSLGTLSETQEAPGSDESSIPPGLSPGTRGTYESFPLLGVSSVDELRQILGTDVEDTQKKRGRLSNDKSDGAVKDLKDDVAPTDEIVYKDSSTFLKGTQSSNPHNDYCQHFIDTGQRPQNFIRDVGLADRFEEYPKLRELIKLKDDLIAETATPPMYLKTDLLSYNLKELNCKFDVILIEPPLEEYQRTCGATNVQLWNWDQIMELDIGEVAANRSFVFLWCGSSDGLDMGRFCLRKWGFRRCEDICWIRTNINNPGHSKNLDSKAVLQRTKEHCLMGIKGTVRRSTDGDFIHANVDIDLIISEEPDYGSIEKPVEIFHIIEHFCLGRRRLHLFGRDSTIRPGWLTVGPELTNTNFNADLYQSYFANGQITTGCTERIEALRPKSPPPKGKVSGRGRGGFNRGRGRGR</sequence>
<evidence type="ECO:0000256" key="4">
    <source>
        <dbReference type="ARBA" id="ARBA00049757"/>
    </source>
</evidence>
<dbReference type="PROSITE" id="PS51143">
    <property type="entry name" value="MT_A70"/>
    <property type="match status" value="1"/>
</dbReference>
<evidence type="ECO:0000256" key="6">
    <source>
        <dbReference type="SAM" id="MobiDB-lite"/>
    </source>
</evidence>
<reference evidence="7 8" key="1">
    <citation type="journal article" date="2019" name="Philos. Trans. R. Soc. Lond., B, Biol. Sci.">
        <title>Ant behaviour and brain gene expression of defending hosts depend on the ecological success of the intruding social parasite.</title>
        <authorList>
            <person name="Kaur R."/>
            <person name="Stoldt M."/>
            <person name="Jongepier E."/>
            <person name="Feldmeyer B."/>
            <person name="Menzel F."/>
            <person name="Bornberg-Bauer E."/>
            <person name="Foitzik S."/>
        </authorList>
    </citation>
    <scope>NUCLEOTIDE SEQUENCE [LARGE SCALE GENOMIC DNA]</scope>
    <source>
        <tissue evidence="7">Whole body</tissue>
    </source>
</reference>
<feature type="compositionally biased region" description="Gly residues" evidence="6">
    <location>
        <begin position="459"/>
        <end position="468"/>
    </location>
</feature>
<dbReference type="PROSITE" id="PS51592">
    <property type="entry name" value="SAM_MTA70L_2"/>
    <property type="match status" value="1"/>
</dbReference>
<keyword evidence="8" id="KW-1185">Reference proteome</keyword>
<dbReference type="GO" id="GO:0005634">
    <property type="term" value="C:nucleus"/>
    <property type="evidence" value="ECO:0007669"/>
    <property type="project" value="UniProtKB-SubCell"/>
</dbReference>
<feature type="compositionally biased region" description="Polar residues" evidence="6">
    <location>
        <begin position="70"/>
        <end position="84"/>
    </location>
</feature>
<evidence type="ECO:0000256" key="2">
    <source>
        <dbReference type="ARBA" id="ARBA00023242"/>
    </source>
</evidence>
<name>A0A4S2KTQ3_9HYME</name>
<organism evidence="7 8">
    <name type="scientific">Temnothorax longispinosus</name>
    <dbReference type="NCBI Taxonomy" id="300112"/>
    <lineage>
        <taxon>Eukaryota</taxon>
        <taxon>Metazoa</taxon>
        <taxon>Ecdysozoa</taxon>
        <taxon>Arthropoda</taxon>
        <taxon>Hexapoda</taxon>
        <taxon>Insecta</taxon>
        <taxon>Pterygota</taxon>
        <taxon>Neoptera</taxon>
        <taxon>Endopterygota</taxon>
        <taxon>Hymenoptera</taxon>
        <taxon>Apocrita</taxon>
        <taxon>Aculeata</taxon>
        <taxon>Formicoidea</taxon>
        <taxon>Formicidae</taxon>
        <taxon>Myrmicinae</taxon>
        <taxon>Temnothorax</taxon>
    </lineage>
</organism>
<keyword evidence="2" id="KW-0539">Nucleus</keyword>
<gene>
    <name evidence="7" type="ORF">DBV15_08959</name>
</gene>
<dbReference type="GO" id="GO:0032259">
    <property type="term" value="P:methylation"/>
    <property type="evidence" value="ECO:0007669"/>
    <property type="project" value="UniProtKB-KW"/>
</dbReference>
<evidence type="ECO:0000313" key="8">
    <source>
        <dbReference type="Proteomes" id="UP000310200"/>
    </source>
</evidence>
<comment type="caution">
    <text evidence="7">The sequence shown here is derived from an EMBL/GenBank/DDBJ whole genome shotgun (WGS) entry which is preliminary data.</text>
</comment>
<dbReference type="PANTHER" id="PTHR13107">
    <property type="entry name" value="N6-ADENOSINE-METHYLTRANSFERASE NON-CATALYTIC SUBUNIT"/>
    <property type="match status" value="1"/>
</dbReference>
<evidence type="ECO:0000256" key="5">
    <source>
        <dbReference type="PROSITE-ProRule" id="PRU00489"/>
    </source>
</evidence>
<keyword evidence="7" id="KW-0489">Methyltransferase</keyword>
<feature type="compositionally biased region" description="Basic and acidic residues" evidence="6">
    <location>
        <begin position="38"/>
        <end position="57"/>
    </location>
</feature>
<dbReference type="PANTHER" id="PTHR13107:SF0">
    <property type="entry name" value="N6-ADENOSINE-METHYLTRANSFERASE NON-CATALYTIC SUBUNIT"/>
    <property type="match status" value="1"/>
</dbReference>
<dbReference type="STRING" id="300112.A0A4S2KTQ3"/>
<dbReference type="Pfam" id="PF05063">
    <property type="entry name" value="MT-A70"/>
    <property type="match status" value="1"/>
</dbReference>
<protein>
    <recommendedName>
        <fullName evidence="4">N(6)-adenosine-methyltransferase non-catalytic subunit METTL14</fullName>
    </recommendedName>
    <alternativeName>
        <fullName evidence="3">Methyltransferase-like protein 14</fullName>
    </alternativeName>
</protein>
<proteinExistence type="inferred from homology"/>
<dbReference type="GO" id="GO:0003729">
    <property type="term" value="F:mRNA binding"/>
    <property type="evidence" value="ECO:0007669"/>
    <property type="project" value="TreeGrafter"/>
</dbReference>